<keyword evidence="9" id="KW-1185">Reference proteome</keyword>
<evidence type="ECO:0000256" key="3">
    <source>
        <dbReference type="ARBA" id="ARBA00022500"/>
    </source>
</evidence>
<reference evidence="8 9" key="1">
    <citation type="submission" date="2020-08" db="EMBL/GenBank/DDBJ databases">
        <title>The genome sequence of type strain Novosphingobium piscinae KCTC 42194.</title>
        <authorList>
            <person name="Liu Y."/>
        </authorList>
    </citation>
    <scope>NUCLEOTIDE SEQUENCE [LARGE SCALE GENOMIC DNA]</scope>
    <source>
        <strain evidence="8 9">KCTC 42194</strain>
    </source>
</reference>
<evidence type="ECO:0000256" key="5">
    <source>
        <dbReference type="ARBA" id="ARBA00023136"/>
    </source>
</evidence>
<dbReference type="AlphaFoldDB" id="A0A7X1G0N9"/>
<keyword evidence="3" id="KW-0145">Chemotaxis</keyword>
<evidence type="ECO:0000313" key="9">
    <source>
        <dbReference type="Proteomes" id="UP000551327"/>
    </source>
</evidence>
<dbReference type="EMBL" id="JACLAX010000020">
    <property type="protein sequence ID" value="MBC2670489.1"/>
    <property type="molecule type" value="Genomic_DNA"/>
</dbReference>
<dbReference type="GO" id="GO:0097588">
    <property type="term" value="P:archaeal or bacterial-type flagellum-dependent cell motility"/>
    <property type="evidence" value="ECO:0007669"/>
    <property type="project" value="UniProtKB-KW"/>
</dbReference>
<sequence>MKPERPPVAARAVAQHCPELLRAEPGPEELLPLLTRAGERLTRPLLAGLAPLAGGKALTVKAKPAKLTTLEDIAMFAPDLAANSLIGVGAESLPLLASLDAAAVLRMVDRTFGGRGEAPSPLPAEFPVSAELMIVRLETMLVRELAAVLVPGQPEALRPLRRNGNLVLLEPFARDATVAQLELDVTEPGGDTWQISLALPLPTLSALFSTSPRRSAPVRHAMADPLAEPFADVPMQLSAVLVDMAMAMATVARLEPGMVVPVAVARQVPLRLGAVTVATGTVGAADDRVALQIRSAF</sequence>
<dbReference type="Gene3D" id="3.40.1550.10">
    <property type="entry name" value="CheC-like"/>
    <property type="match status" value="1"/>
</dbReference>
<evidence type="ECO:0000256" key="6">
    <source>
        <dbReference type="ARBA" id="ARBA00025044"/>
    </source>
</evidence>
<organism evidence="8 9">
    <name type="scientific">Novosphingobium piscinae</name>
    <dbReference type="NCBI Taxonomy" id="1507448"/>
    <lineage>
        <taxon>Bacteria</taxon>
        <taxon>Pseudomonadati</taxon>
        <taxon>Pseudomonadota</taxon>
        <taxon>Alphaproteobacteria</taxon>
        <taxon>Sphingomonadales</taxon>
        <taxon>Sphingomonadaceae</taxon>
        <taxon>Novosphingobium</taxon>
    </lineage>
</organism>
<dbReference type="RefSeq" id="WP_185680348.1">
    <property type="nucleotide sequence ID" value="NZ_JACLAX010000020.1"/>
</dbReference>
<dbReference type="InterPro" id="IPR036429">
    <property type="entry name" value="SpoA-like_sf"/>
</dbReference>
<protein>
    <submittedName>
        <fullName evidence="8">FliM/FliN family flagellar motor switch protein</fullName>
    </submittedName>
</protein>
<comment type="subcellular location">
    <subcellularLocation>
        <location evidence="1">Cell membrane</location>
        <topology evidence="1">Peripheral membrane protein</topology>
    </subcellularLocation>
</comment>
<dbReference type="Pfam" id="PF01052">
    <property type="entry name" value="FliMN_C"/>
    <property type="match status" value="1"/>
</dbReference>
<keyword evidence="4" id="KW-0283">Flagellar rotation</keyword>
<feature type="domain" description="Flagellar motor switch protein FliN-like C-terminal" evidence="7">
    <location>
        <begin position="231"/>
        <end position="295"/>
    </location>
</feature>
<keyword evidence="2" id="KW-1003">Cell membrane</keyword>
<evidence type="ECO:0000256" key="1">
    <source>
        <dbReference type="ARBA" id="ARBA00004202"/>
    </source>
</evidence>
<evidence type="ECO:0000256" key="2">
    <source>
        <dbReference type="ARBA" id="ARBA00022475"/>
    </source>
</evidence>
<keyword evidence="5" id="KW-0472">Membrane</keyword>
<dbReference type="Proteomes" id="UP000551327">
    <property type="component" value="Unassembled WGS sequence"/>
</dbReference>
<keyword evidence="8" id="KW-0282">Flagellum</keyword>
<evidence type="ECO:0000313" key="8">
    <source>
        <dbReference type="EMBL" id="MBC2670489.1"/>
    </source>
</evidence>
<dbReference type="InterPro" id="IPR028976">
    <property type="entry name" value="CheC-like_sf"/>
</dbReference>
<evidence type="ECO:0000256" key="4">
    <source>
        <dbReference type="ARBA" id="ARBA00022779"/>
    </source>
</evidence>
<dbReference type="Gene3D" id="2.30.330.10">
    <property type="entry name" value="SpoA-like"/>
    <property type="match status" value="1"/>
</dbReference>
<name>A0A7X1G0N9_9SPHN</name>
<evidence type="ECO:0000259" key="7">
    <source>
        <dbReference type="Pfam" id="PF01052"/>
    </source>
</evidence>
<comment type="function">
    <text evidence="6">FliM is one of three proteins (FliG, FliN, FliM) that forms the rotor-mounted switch complex (C ring), located at the base of the basal body. This complex interacts with the CheY and CheZ chemotaxis proteins, in addition to contacting components of the motor that determine the direction of flagellar rotation.</text>
</comment>
<proteinExistence type="predicted"/>
<keyword evidence="8" id="KW-0969">Cilium</keyword>
<dbReference type="InterPro" id="IPR001543">
    <property type="entry name" value="FliN-like_C"/>
</dbReference>
<gene>
    <name evidence="8" type="ORF">H7F53_15160</name>
</gene>
<dbReference type="GO" id="GO:0005886">
    <property type="term" value="C:plasma membrane"/>
    <property type="evidence" value="ECO:0007669"/>
    <property type="project" value="UniProtKB-SubCell"/>
</dbReference>
<dbReference type="SUPFAM" id="SSF101801">
    <property type="entry name" value="Surface presentation of antigens (SPOA)"/>
    <property type="match status" value="1"/>
</dbReference>
<accession>A0A7X1G0N9</accession>
<dbReference type="GO" id="GO:0006935">
    <property type="term" value="P:chemotaxis"/>
    <property type="evidence" value="ECO:0007669"/>
    <property type="project" value="UniProtKB-KW"/>
</dbReference>
<comment type="caution">
    <text evidence="8">The sequence shown here is derived from an EMBL/GenBank/DDBJ whole genome shotgun (WGS) entry which is preliminary data.</text>
</comment>
<keyword evidence="8" id="KW-0966">Cell projection</keyword>